<feature type="compositionally biased region" description="Basic residues" evidence="1">
    <location>
        <begin position="175"/>
        <end position="185"/>
    </location>
</feature>
<feature type="compositionally biased region" description="Gly residues" evidence="1">
    <location>
        <begin position="239"/>
        <end position="251"/>
    </location>
</feature>
<name>A0A6J4MX78_9ACTN</name>
<dbReference type="AlphaFoldDB" id="A0A6J4MX78"/>
<feature type="compositionally biased region" description="Basic residues" evidence="1">
    <location>
        <begin position="202"/>
        <end position="219"/>
    </location>
</feature>
<feature type="region of interest" description="Disordered" evidence="1">
    <location>
        <begin position="65"/>
        <end position="256"/>
    </location>
</feature>
<feature type="non-terminal residue" evidence="2">
    <location>
        <position position="1"/>
    </location>
</feature>
<feature type="compositionally biased region" description="Low complexity" evidence="1">
    <location>
        <begin position="163"/>
        <end position="173"/>
    </location>
</feature>
<evidence type="ECO:0000313" key="2">
    <source>
        <dbReference type="EMBL" id="CAA9371577.1"/>
    </source>
</evidence>
<accession>A0A6J4MX78</accession>
<feature type="compositionally biased region" description="Basic residues" evidence="1">
    <location>
        <begin position="226"/>
        <end position="238"/>
    </location>
</feature>
<reference evidence="2" key="1">
    <citation type="submission" date="2020-02" db="EMBL/GenBank/DDBJ databases">
        <authorList>
            <person name="Meier V. D."/>
        </authorList>
    </citation>
    <scope>NUCLEOTIDE SEQUENCE</scope>
    <source>
        <strain evidence="2">AVDCRST_MAG47</strain>
    </source>
</reference>
<organism evidence="2">
    <name type="scientific">uncultured Nocardioidaceae bacterium</name>
    <dbReference type="NCBI Taxonomy" id="253824"/>
    <lineage>
        <taxon>Bacteria</taxon>
        <taxon>Bacillati</taxon>
        <taxon>Actinomycetota</taxon>
        <taxon>Actinomycetes</taxon>
        <taxon>Propionibacteriales</taxon>
        <taxon>Nocardioidaceae</taxon>
        <taxon>environmental samples</taxon>
    </lineage>
</organism>
<feature type="region of interest" description="Disordered" evidence="1">
    <location>
        <begin position="1"/>
        <end position="53"/>
    </location>
</feature>
<protein>
    <submittedName>
        <fullName evidence="2">Type II/IV secretion system protein TadC, associated with Flp pilus assembly</fullName>
    </submittedName>
</protein>
<feature type="compositionally biased region" description="Basic residues" evidence="1">
    <location>
        <begin position="1"/>
        <end position="16"/>
    </location>
</feature>
<feature type="compositionally biased region" description="Basic and acidic residues" evidence="1">
    <location>
        <begin position="108"/>
        <end position="127"/>
    </location>
</feature>
<sequence>ERGRAGCRAGSRRRTRPVAGHGPGDGALAGQLRGAGPQLPERHASAAAQRATRTGWCGAPAHAATGCDGTRPGHRRLDLGAPPAPAGRTRPDPPGVPCPAGHVGRGGVRSERCPGDHRRLAEPRTCDAARGPHLSVGTDGGHLARQPAQRPGAHPRGTGSWGAPGHRGAAGAGRRSGRGPGRRPRTGGQAEQRRALAGARPRPGRHPHRATGRRCVRRLLRPDRTSRRRPVRRRHRRGGGAGHASGGGAPCPGGRRPWGAATIAHRERCSSGGRHDGASRLSGASDNNYLRVLARRHRAADGHAM</sequence>
<gene>
    <name evidence="2" type="ORF">AVDCRST_MAG47-1290</name>
</gene>
<proteinExistence type="predicted"/>
<dbReference type="EMBL" id="CADCUK010000090">
    <property type="protein sequence ID" value="CAA9371577.1"/>
    <property type="molecule type" value="Genomic_DNA"/>
</dbReference>
<feature type="non-terminal residue" evidence="2">
    <location>
        <position position="305"/>
    </location>
</feature>
<evidence type="ECO:0000256" key="1">
    <source>
        <dbReference type="SAM" id="MobiDB-lite"/>
    </source>
</evidence>